<gene>
    <name evidence="2" type="ORF">Taro_044516</name>
</gene>
<organism evidence="2 3">
    <name type="scientific">Colocasia esculenta</name>
    <name type="common">Wild taro</name>
    <name type="synonym">Arum esculentum</name>
    <dbReference type="NCBI Taxonomy" id="4460"/>
    <lineage>
        <taxon>Eukaryota</taxon>
        <taxon>Viridiplantae</taxon>
        <taxon>Streptophyta</taxon>
        <taxon>Embryophyta</taxon>
        <taxon>Tracheophyta</taxon>
        <taxon>Spermatophyta</taxon>
        <taxon>Magnoliopsida</taxon>
        <taxon>Liliopsida</taxon>
        <taxon>Araceae</taxon>
        <taxon>Aroideae</taxon>
        <taxon>Colocasieae</taxon>
        <taxon>Colocasia</taxon>
    </lineage>
</organism>
<evidence type="ECO:0000313" key="2">
    <source>
        <dbReference type="EMBL" id="MQM11607.1"/>
    </source>
</evidence>
<protein>
    <submittedName>
        <fullName evidence="2">Uncharacterized protein</fullName>
    </submittedName>
</protein>
<reference evidence="2" key="1">
    <citation type="submission" date="2017-07" db="EMBL/GenBank/DDBJ databases">
        <title>Taro Niue Genome Assembly and Annotation.</title>
        <authorList>
            <person name="Atibalentja N."/>
            <person name="Keating K."/>
            <person name="Fields C.J."/>
        </authorList>
    </citation>
    <scope>NUCLEOTIDE SEQUENCE</scope>
    <source>
        <strain evidence="2">Niue_2</strain>
        <tissue evidence="2">Leaf</tissue>
    </source>
</reference>
<proteinExistence type="predicted"/>
<dbReference type="AlphaFoldDB" id="A0A843WU91"/>
<comment type="caution">
    <text evidence="2">The sequence shown here is derived from an EMBL/GenBank/DDBJ whole genome shotgun (WGS) entry which is preliminary data.</text>
</comment>
<feature type="compositionally biased region" description="Polar residues" evidence="1">
    <location>
        <begin position="1"/>
        <end position="19"/>
    </location>
</feature>
<name>A0A843WU91_COLES</name>
<evidence type="ECO:0000256" key="1">
    <source>
        <dbReference type="SAM" id="MobiDB-lite"/>
    </source>
</evidence>
<feature type="compositionally biased region" description="Polar residues" evidence="1">
    <location>
        <begin position="97"/>
        <end position="110"/>
    </location>
</feature>
<feature type="compositionally biased region" description="Basic and acidic residues" evidence="1">
    <location>
        <begin position="49"/>
        <end position="58"/>
    </location>
</feature>
<feature type="region of interest" description="Disordered" evidence="1">
    <location>
        <begin position="1"/>
        <end position="73"/>
    </location>
</feature>
<sequence>MKKQTQMGLQKASVASSSLHDALPLRQELANDSTMPKPPERAGGSFPTSERRREEERKEKRRKRRLPGLSPRNYGRDKLGVVFLIRTRQASCRLPTSSDRLTDRQTTSRPRVTHVGVSGERDSWHIAFTPTLRTCGIQTNRQRERDTWVVSVGCHSINGFKAFRDIRQFMFLKTGATLDDGDLFIRTRMKKAGGPINEKSAAMIV</sequence>
<evidence type="ECO:0000313" key="3">
    <source>
        <dbReference type="Proteomes" id="UP000652761"/>
    </source>
</evidence>
<dbReference type="EMBL" id="NMUH01005030">
    <property type="protein sequence ID" value="MQM11607.1"/>
    <property type="molecule type" value="Genomic_DNA"/>
</dbReference>
<feature type="region of interest" description="Disordered" evidence="1">
    <location>
        <begin position="97"/>
        <end position="116"/>
    </location>
</feature>
<accession>A0A843WU91</accession>
<dbReference type="Proteomes" id="UP000652761">
    <property type="component" value="Unassembled WGS sequence"/>
</dbReference>
<dbReference type="OrthoDB" id="1931453at2759"/>
<keyword evidence="3" id="KW-1185">Reference proteome</keyword>